<dbReference type="Proteomes" id="UP000054516">
    <property type="component" value="Unassembled WGS sequence"/>
</dbReference>
<dbReference type="AlphaFoldDB" id="A0A1W2TJ91"/>
<dbReference type="PANTHER" id="PTHR47784">
    <property type="entry name" value="STEROL UPTAKE CONTROL PROTEIN 2"/>
    <property type="match status" value="1"/>
</dbReference>
<dbReference type="Gene3D" id="4.10.240.10">
    <property type="entry name" value="Zn(2)-C6 fungal-type DNA-binding domain"/>
    <property type="match status" value="1"/>
</dbReference>
<dbReference type="InterPro" id="IPR001138">
    <property type="entry name" value="Zn2Cys6_DnaBD"/>
</dbReference>
<organism evidence="4">
    <name type="scientific">Rosellinia necatrix</name>
    <name type="common">White root-rot fungus</name>
    <dbReference type="NCBI Taxonomy" id="77044"/>
    <lineage>
        <taxon>Eukaryota</taxon>
        <taxon>Fungi</taxon>
        <taxon>Dikarya</taxon>
        <taxon>Ascomycota</taxon>
        <taxon>Pezizomycotina</taxon>
        <taxon>Sordariomycetes</taxon>
        <taxon>Xylariomycetidae</taxon>
        <taxon>Xylariales</taxon>
        <taxon>Xylariaceae</taxon>
        <taxon>Rosellinia</taxon>
    </lineage>
</organism>
<gene>
    <name evidence="4" type="ORF">SAMD00023353_3000660</name>
</gene>
<proteinExistence type="predicted"/>
<dbReference type="InterPro" id="IPR036864">
    <property type="entry name" value="Zn2-C6_fun-type_DNA-bd_sf"/>
</dbReference>
<dbReference type="OrthoDB" id="5350673at2759"/>
<evidence type="ECO:0000259" key="3">
    <source>
        <dbReference type="PROSITE" id="PS50048"/>
    </source>
</evidence>
<name>A0A1W2TJ91_ROSNE</name>
<protein>
    <submittedName>
        <fullName evidence="4">Putative Zn 2Cys6 transcription factor</fullName>
    </submittedName>
</protein>
<keyword evidence="1" id="KW-0539">Nucleus</keyword>
<dbReference type="SMART" id="SM00066">
    <property type="entry name" value="GAL4"/>
    <property type="match status" value="1"/>
</dbReference>
<dbReference type="PROSITE" id="PS50048">
    <property type="entry name" value="ZN2_CY6_FUNGAL_2"/>
    <property type="match status" value="1"/>
</dbReference>
<feature type="domain" description="Zn(2)-C6 fungal-type" evidence="3">
    <location>
        <begin position="12"/>
        <end position="42"/>
    </location>
</feature>
<evidence type="ECO:0000256" key="2">
    <source>
        <dbReference type="SAM" id="MobiDB-lite"/>
    </source>
</evidence>
<dbReference type="InterPro" id="IPR053157">
    <property type="entry name" value="Sterol_Uptake_Regulator"/>
</dbReference>
<sequence>MNRRRHKKSRLGCQECKRRHIKCDEKQPTCSHCAITHRDCHYVSSSAAAETPGATTATATATPESTHHSDEAHSPIFAATVRAGASSTVEPRIISRPYLTCWTGEPLTAGLSPFPNGTVNMNHMEFLMHYKFSIAIPELADEFDTAATTVMTRMSLQFPWLLHAMLAISSRHLAVIKPEKAGLYLSEAFQLQNQAISIFNSERLHINETNCSPALLFSSIIGRHMLVDTLAGVEADGSVVLDSYCHYVQIHRGLRAISTDSWQFLPESEMWPFMVFGGIHKPRKGRGPELEGLRRWLHESQGLDDEGLEICLKGVDLLQAGLDEIIAAKTPNRRYQMAFIWSVCNNDRFNEFVMQRIPQALVVLAHYAALLHHARGIWQINDAGYRFLHAICSMLGPSYEDQLRWVRDLVFGPRPGPVG</sequence>
<feature type="region of interest" description="Disordered" evidence="2">
    <location>
        <begin position="51"/>
        <end position="72"/>
    </location>
</feature>
<dbReference type="EMBL" id="DF977475">
    <property type="protein sequence ID" value="GAP88270.2"/>
    <property type="molecule type" value="Genomic_DNA"/>
</dbReference>
<dbReference type="PANTHER" id="PTHR47784:SF4">
    <property type="entry name" value="ZN(II)2CYS6 TRANSCRIPTION FACTOR (EUROFUNG)"/>
    <property type="match status" value="1"/>
</dbReference>
<dbReference type="Pfam" id="PF00172">
    <property type="entry name" value="Zn_clus"/>
    <property type="match status" value="1"/>
</dbReference>
<feature type="compositionally biased region" description="Low complexity" evidence="2">
    <location>
        <begin position="51"/>
        <end position="64"/>
    </location>
</feature>
<dbReference type="GO" id="GO:0001228">
    <property type="term" value="F:DNA-binding transcription activator activity, RNA polymerase II-specific"/>
    <property type="evidence" value="ECO:0007669"/>
    <property type="project" value="TreeGrafter"/>
</dbReference>
<keyword evidence="5" id="KW-1185">Reference proteome</keyword>
<accession>A0A1W2TJ91</accession>
<dbReference type="OMA" id="MVFNWAV"/>
<dbReference type="STRING" id="77044.A0A1W2TJ91"/>
<dbReference type="PROSITE" id="PS00463">
    <property type="entry name" value="ZN2_CY6_FUNGAL_1"/>
    <property type="match status" value="1"/>
</dbReference>
<dbReference type="SUPFAM" id="SSF57701">
    <property type="entry name" value="Zn2/Cys6 DNA-binding domain"/>
    <property type="match status" value="1"/>
</dbReference>
<evidence type="ECO:0000313" key="4">
    <source>
        <dbReference type="EMBL" id="GAP88270.2"/>
    </source>
</evidence>
<dbReference type="GO" id="GO:0008270">
    <property type="term" value="F:zinc ion binding"/>
    <property type="evidence" value="ECO:0007669"/>
    <property type="project" value="InterPro"/>
</dbReference>
<dbReference type="CDD" id="cd00067">
    <property type="entry name" value="GAL4"/>
    <property type="match status" value="1"/>
</dbReference>
<evidence type="ECO:0000313" key="5">
    <source>
        <dbReference type="Proteomes" id="UP000054516"/>
    </source>
</evidence>
<evidence type="ECO:0000256" key="1">
    <source>
        <dbReference type="ARBA" id="ARBA00023242"/>
    </source>
</evidence>
<reference evidence="4" key="1">
    <citation type="submission" date="2016-03" db="EMBL/GenBank/DDBJ databases">
        <title>Draft genome sequence of Rosellinia necatrix.</title>
        <authorList>
            <person name="Kanematsu S."/>
        </authorList>
    </citation>
    <scope>NUCLEOTIDE SEQUENCE [LARGE SCALE GENOMIC DNA]</scope>
    <source>
        <strain evidence="4">W97</strain>
    </source>
</reference>